<evidence type="ECO:0000313" key="2">
    <source>
        <dbReference type="EMBL" id="SKC68372.1"/>
    </source>
</evidence>
<sequence>MLNIQKIINKPLNFEEAIEYFKEKIPVTSGEFYSIKEDYKTKAFTVSGYTSLEILKKFKDELVKALKDGITSGEFKNRMNDFLARKGYEGITPYQADNIFRTNIQTAYNVGHYKQMTKPETLKARPYWIYDAVNDRRSRPTHLAMDGKVYPADHEIWDTWYPPNGYRCRCSVSTLSKRQVELKGLKIETEIPVMVEPKGGVLRNLIPDKGFETNPAKTVFEPELSKYPMALEKAYKKRMDKSL</sequence>
<evidence type="ECO:0000313" key="4">
    <source>
        <dbReference type="EMBL" id="SKC80200.1"/>
    </source>
</evidence>
<dbReference type="InterPro" id="IPR006528">
    <property type="entry name" value="Phage_head_morphogenesis_dom"/>
</dbReference>
<evidence type="ECO:0000313" key="5">
    <source>
        <dbReference type="Proteomes" id="UP000190285"/>
    </source>
</evidence>
<dbReference type="EMBL" id="FUZT01000008">
    <property type="protein sequence ID" value="SKC80200.1"/>
    <property type="molecule type" value="Genomic_DNA"/>
</dbReference>
<dbReference type="EMBL" id="FUZT01000005">
    <property type="protein sequence ID" value="SKC68372.1"/>
    <property type="molecule type" value="Genomic_DNA"/>
</dbReference>
<evidence type="ECO:0000259" key="1">
    <source>
        <dbReference type="Pfam" id="PF04233"/>
    </source>
</evidence>
<keyword evidence="5" id="KW-1185">Reference proteome</keyword>
<dbReference type="NCBIfam" id="TIGR01641">
    <property type="entry name" value="phageSPP1_gp7"/>
    <property type="match status" value="1"/>
</dbReference>
<name>A0A1T5LW18_9FIRM</name>
<dbReference type="AlphaFoldDB" id="A0A1T5LW18"/>
<protein>
    <submittedName>
        <fullName evidence="4">Phage putative head morphogenesis protein, SPP1 gp7 family</fullName>
    </submittedName>
</protein>
<accession>A0A1T5LW18</accession>
<dbReference type="OrthoDB" id="9813502at2"/>
<feature type="domain" description="Phage head morphogenesis" evidence="1">
    <location>
        <begin position="57"/>
        <end position="172"/>
    </location>
</feature>
<organism evidence="4 5">
    <name type="scientific">Maledivibacter halophilus</name>
    <dbReference type="NCBI Taxonomy" id="36842"/>
    <lineage>
        <taxon>Bacteria</taxon>
        <taxon>Bacillati</taxon>
        <taxon>Bacillota</taxon>
        <taxon>Clostridia</taxon>
        <taxon>Peptostreptococcales</taxon>
        <taxon>Caminicellaceae</taxon>
        <taxon>Maledivibacter</taxon>
    </lineage>
</organism>
<proteinExistence type="predicted"/>
<dbReference type="RefSeq" id="WP_079491541.1">
    <property type="nucleotide sequence ID" value="NZ_FUZT01000005.1"/>
</dbReference>
<dbReference type="EMBL" id="FUZT01000006">
    <property type="protein sequence ID" value="SKC71696.1"/>
    <property type="molecule type" value="Genomic_DNA"/>
</dbReference>
<gene>
    <name evidence="2" type="ORF">SAMN02194393_02143</name>
    <name evidence="3" type="ORF">SAMN02194393_02509</name>
    <name evidence="4" type="ORF">SAMN02194393_03454</name>
</gene>
<evidence type="ECO:0000313" key="3">
    <source>
        <dbReference type="EMBL" id="SKC71696.1"/>
    </source>
</evidence>
<dbReference type="Proteomes" id="UP000190285">
    <property type="component" value="Unassembled WGS sequence"/>
</dbReference>
<reference evidence="4" key="2">
    <citation type="submission" date="2017-02" db="EMBL/GenBank/DDBJ databases">
        <authorList>
            <person name="Peterson S.W."/>
        </authorList>
    </citation>
    <scope>NUCLEOTIDE SEQUENCE [LARGE SCALE GENOMIC DNA]</scope>
    <source>
        <strain evidence="4">M1</strain>
    </source>
</reference>
<dbReference type="Pfam" id="PF04233">
    <property type="entry name" value="Phage_Mu_F"/>
    <property type="match status" value="1"/>
</dbReference>
<reference evidence="5" key="1">
    <citation type="submission" date="2017-02" db="EMBL/GenBank/DDBJ databases">
        <authorList>
            <person name="Varghese N."/>
            <person name="Submissions S."/>
        </authorList>
    </citation>
    <scope>NUCLEOTIDE SEQUENCE [LARGE SCALE GENOMIC DNA]</scope>
    <source>
        <strain evidence="5">M1</strain>
    </source>
</reference>
<dbReference type="STRING" id="36842.SAMN02194393_02143"/>